<dbReference type="OrthoDB" id="199599at2759"/>
<feature type="region of interest" description="Disordered" evidence="6">
    <location>
        <begin position="109"/>
        <end position="131"/>
    </location>
</feature>
<dbReference type="AlphaFoldDB" id="A0A5C3KQK2"/>
<keyword evidence="2" id="KW-1003">Cell membrane</keyword>
<accession>A0A5C3KQK2</accession>
<feature type="region of interest" description="Disordered" evidence="6">
    <location>
        <begin position="1"/>
        <end position="96"/>
    </location>
</feature>
<gene>
    <name evidence="9" type="ORF">FA15DRAFT_497873</name>
</gene>
<feature type="compositionally biased region" description="Acidic residues" evidence="6">
    <location>
        <begin position="76"/>
        <end position="85"/>
    </location>
</feature>
<evidence type="ECO:0000256" key="3">
    <source>
        <dbReference type="ARBA" id="ARBA00022692"/>
    </source>
</evidence>
<dbReference type="Proteomes" id="UP000307440">
    <property type="component" value="Unassembled WGS sequence"/>
</dbReference>
<feature type="transmembrane region" description="Helical" evidence="7">
    <location>
        <begin position="212"/>
        <end position="233"/>
    </location>
</feature>
<dbReference type="InterPro" id="IPR003807">
    <property type="entry name" value="DUF202"/>
</dbReference>
<keyword evidence="5 7" id="KW-0472">Membrane</keyword>
<evidence type="ECO:0000256" key="4">
    <source>
        <dbReference type="ARBA" id="ARBA00022989"/>
    </source>
</evidence>
<dbReference type="EMBL" id="ML210231">
    <property type="protein sequence ID" value="TFK22829.1"/>
    <property type="molecule type" value="Genomic_DNA"/>
</dbReference>
<evidence type="ECO:0000256" key="5">
    <source>
        <dbReference type="ARBA" id="ARBA00023136"/>
    </source>
</evidence>
<organism evidence="9 10">
    <name type="scientific">Coprinopsis marcescibilis</name>
    <name type="common">Agaric fungus</name>
    <name type="synonym">Psathyrella marcescibilis</name>
    <dbReference type="NCBI Taxonomy" id="230819"/>
    <lineage>
        <taxon>Eukaryota</taxon>
        <taxon>Fungi</taxon>
        <taxon>Dikarya</taxon>
        <taxon>Basidiomycota</taxon>
        <taxon>Agaricomycotina</taxon>
        <taxon>Agaricomycetes</taxon>
        <taxon>Agaricomycetidae</taxon>
        <taxon>Agaricales</taxon>
        <taxon>Agaricineae</taxon>
        <taxon>Psathyrellaceae</taxon>
        <taxon>Coprinopsis</taxon>
    </lineage>
</organism>
<reference evidence="9 10" key="1">
    <citation type="journal article" date="2019" name="Nat. Ecol. Evol.">
        <title>Megaphylogeny resolves global patterns of mushroom evolution.</title>
        <authorList>
            <person name="Varga T."/>
            <person name="Krizsan K."/>
            <person name="Foldi C."/>
            <person name="Dima B."/>
            <person name="Sanchez-Garcia M."/>
            <person name="Sanchez-Ramirez S."/>
            <person name="Szollosi G.J."/>
            <person name="Szarkandi J.G."/>
            <person name="Papp V."/>
            <person name="Albert L."/>
            <person name="Andreopoulos W."/>
            <person name="Angelini C."/>
            <person name="Antonin V."/>
            <person name="Barry K.W."/>
            <person name="Bougher N.L."/>
            <person name="Buchanan P."/>
            <person name="Buyck B."/>
            <person name="Bense V."/>
            <person name="Catcheside P."/>
            <person name="Chovatia M."/>
            <person name="Cooper J."/>
            <person name="Damon W."/>
            <person name="Desjardin D."/>
            <person name="Finy P."/>
            <person name="Geml J."/>
            <person name="Haridas S."/>
            <person name="Hughes K."/>
            <person name="Justo A."/>
            <person name="Karasinski D."/>
            <person name="Kautmanova I."/>
            <person name="Kiss B."/>
            <person name="Kocsube S."/>
            <person name="Kotiranta H."/>
            <person name="LaButti K.M."/>
            <person name="Lechner B.E."/>
            <person name="Liimatainen K."/>
            <person name="Lipzen A."/>
            <person name="Lukacs Z."/>
            <person name="Mihaltcheva S."/>
            <person name="Morgado L.N."/>
            <person name="Niskanen T."/>
            <person name="Noordeloos M.E."/>
            <person name="Ohm R.A."/>
            <person name="Ortiz-Santana B."/>
            <person name="Ovrebo C."/>
            <person name="Racz N."/>
            <person name="Riley R."/>
            <person name="Savchenko A."/>
            <person name="Shiryaev A."/>
            <person name="Soop K."/>
            <person name="Spirin V."/>
            <person name="Szebenyi C."/>
            <person name="Tomsovsky M."/>
            <person name="Tulloss R.E."/>
            <person name="Uehling J."/>
            <person name="Grigoriev I.V."/>
            <person name="Vagvolgyi C."/>
            <person name="Papp T."/>
            <person name="Martin F.M."/>
            <person name="Miettinen O."/>
            <person name="Hibbett D.S."/>
            <person name="Nagy L.G."/>
        </authorList>
    </citation>
    <scope>NUCLEOTIDE SEQUENCE [LARGE SCALE GENOMIC DNA]</scope>
    <source>
        <strain evidence="9 10">CBS 121175</strain>
    </source>
</reference>
<keyword evidence="10" id="KW-1185">Reference proteome</keyword>
<keyword evidence="4 7" id="KW-1133">Transmembrane helix</keyword>
<evidence type="ECO:0000256" key="6">
    <source>
        <dbReference type="SAM" id="MobiDB-lite"/>
    </source>
</evidence>
<evidence type="ECO:0000313" key="10">
    <source>
        <dbReference type="Proteomes" id="UP000307440"/>
    </source>
</evidence>
<keyword evidence="3 7" id="KW-0812">Transmembrane</keyword>
<protein>
    <recommendedName>
        <fullName evidence="8">DUF202 domain-containing protein</fullName>
    </recommendedName>
</protein>
<evidence type="ECO:0000259" key="8">
    <source>
        <dbReference type="Pfam" id="PF02656"/>
    </source>
</evidence>
<name>A0A5C3KQK2_COPMA</name>
<evidence type="ECO:0000256" key="7">
    <source>
        <dbReference type="SAM" id="Phobius"/>
    </source>
</evidence>
<feature type="transmembrane region" description="Helical" evidence="7">
    <location>
        <begin position="167"/>
        <end position="191"/>
    </location>
</feature>
<evidence type="ECO:0000256" key="2">
    <source>
        <dbReference type="ARBA" id="ARBA00022475"/>
    </source>
</evidence>
<sequence length="277" mass="30737">MDIRPTLPSDDLQRVLESGTLSPPPTPASGSRSSPEPLHHPHSKSKEPQYVPHSHSLLRRSAVSVDNARGEREGEGEVEYVDDSATEAGLPSPGKTKALHRILRRRSSYRYRRSGRRPSDREEEEREKKEELRTIRSKLRQSKYNPTLVLENSGSVARDHLASERTFLAYVRTSLGLASMGVALVQLFAIADLTRRATGVEPPRQAADLQKFAKPLGALTVIFALVVLLQGLWRYFKIQTSLPTNLFPVARASVAFSTFVFSGIIITIFVAVLSGNK</sequence>
<evidence type="ECO:0000313" key="9">
    <source>
        <dbReference type="EMBL" id="TFK22829.1"/>
    </source>
</evidence>
<dbReference type="InterPro" id="IPR052053">
    <property type="entry name" value="IM_YidH-like"/>
</dbReference>
<comment type="subcellular location">
    <subcellularLocation>
        <location evidence="1">Cell membrane</location>
        <topology evidence="1">Multi-pass membrane protein</topology>
    </subcellularLocation>
</comment>
<dbReference type="PANTHER" id="PTHR34187">
    <property type="entry name" value="FGR18P"/>
    <property type="match status" value="1"/>
</dbReference>
<dbReference type="PANTHER" id="PTHR34187:SF2">
    <property type="entry name" value="DUF202 DOMAIN-CONTAINING PROTEIN"/>
    <property type="match status" value="1"/>
</dbReference>
<evidence type="ECO:0000256" key="1">
    <source>
        <dbReference type="ARBA" id="ARBA00004651"/>
    </source>
</evidence>
<dbReference type="GO" id="GO:0005886">
    <property type="term" value="C:plasma membrane"/>
    <property type="evidence" value="ECO:0007669"/>
    <property type="project" value="UniProtKB-SubCell"/>
</dbReference>
<proteinExistence type="predicted"/>
<feature type="transmembrane region" description="Helical" evidence="7">
    <location>
        <begin position="253"/>
        <end position="273"/>
    </location>
</feature>
<feature type="domain" description="DUF202" evidence="8">
    <location>
        <begin position="158"/>
        <end position="239"/>
    </location>
</feature>
<dbReference type="Pfam" id="PF02656">
    <property type="entry name" value="DUF202"/>
    <property type="match status" value="1"/>
</dbReference>